<reference evidence="5" key="1">
    <citation type="submission" date="2022-11" db="UniProtKB">
        <authorList>
            <consortium name="WormBaseParasite"/>
        </authorList>
    </citation>
    <scope>IDENTIFICATION</scope>
</reference>
<feature type="compositionally biased region" description="Polar residues" evidence="2">
    <location>
        <begin position="180"/>
        <end position="189"/>
    </location>
</feature>
<evidence type="ECO:0000256" key="1">
    <source>
        <dbReference type="SAM" id="Coils"/>
    </source>
</evidence>
<dbReference type="Proteomes" id="UP000887565">
    <property type="component" value="Unplaced"/>
</dbReference>
<name>A0A915L0M9_ROMCU</name>
<evidence type="ECO:0000313" key="4">
    <source>
        <dbReference type="Proteomes" id="UP000887565"/>
    </source>
</evidence>
<dbReference type="GO" id="GO:0005769">
    <property type="term" value="C:early endosome"/>
    <property type="evidence" value="ECO:0007669"/>
    <property type="project" value="TreeGrafter"/>
</dbReference>
<feature type="region of interest" description="Disordered" evidence="2">
    <location>
        <begin position="175"/>
        <end position="224"/>
    </location>
</feature>
<dbReference type="AlphaFoldDB" id="A0A915L0M9"/>
<dbReference type="PANTHER" id="PTHR21448">
    <property type="entry name" value="SMOOTH MUSCLE MYOSIN HEAVY CHAIN-RELATED"/>
    <property type="match status" value="1"/>
</dbReference>
<feature type="coiled-coil region" evidence="1">
    <location>
        <begin position="19"/>
        <end position="77"/>
    </location>
</feature>
<dbReference type="PANTHER" id="PTHR21448:SF0">
    <property type="entry name" value="PROTEIN PHOSPHATASE 1 REGULATORY SUBUNIT 21"/>
    <property type="match status" value="1"/>
</dbReference>
<dbReference type="InterPro" id="IPR040024">
    <property type="entry name" value="PPP1R21"/>
</dbReference>
<feature type="domain" description="Protein phosphatase 1 regulatory subunit 21 N-terminal" evidence="3">
    <location>
        <begin position="1"/>
        <end position="125"/>
    </location>
</feature>
<evidence type="ECO:0000259" key="3">
    <source>
        <dbReference type="SMART" id="SM01254"/>
    </source>
</evidence>
<dbReference type="InterPro" id="IPR019343">
    <property type="entry name" value="PPP1R21_N"/>
</dbReference>
<accession>A0A915L0M9</accession>
<dbReference type="GO" id="GO:0016020">
    <property type="term" value="C:membrane"/>
    <property type="evidence" value="ECO:0007669"/>
    <property type="project" value="TreeGrafter"/>
</dbReference>
<sequence>LRNQVPILKKAVLDEQTKNADLAIELKFKEQKIRKYDSEIESLTFRNEQLLKRVESLQSMINELQSLSHHNNNLRQSKRFSRNFKLSSSQSDYNVANNGHATTGADSWSTAMSDADKLQILEEELKRKLLENENLHRKIHEQELKTVQDNQYLTSQIGDLRDELSKCKEVLDARQHERNFQNGSKNFTSPKHDRDVTSADGKFLAIGPSLSGSGHEKSVAASAK</sequence>
<keyword evidence="4" id="KW-1185">Reference proteome</keyword>
<dbReference type="SMART" id="SM01254">
    <property type="entry name" value="KLRAQ"/>
    <property type="match status" value="1"/>
</dbReference>
<dbReference type="OMA" id="AGETTHM"/>
<keyword evidence="1" id="KW-0175">Coiled coil</keyword>
<feature type="coiled-coil region" evidence="1">
    <location>
        <begin position="115"/>
        <end position="150"/>
    </location>
</feature>
<dbReference type="Pfam" id="PF10205">
    <property type="entry name" value="KLRAQ"/>
    <property type="match status" value="1"/>
</dbReference>
<organism evidence="4 5">
    <name type="scientific">Romanomermis culicivorax</name>
    <name type="common">Nematode worm</name>
    <dbReference type="NCBI Taxonomy" id="13658"/>
    <lineage>
        <taxon>Eukaryota</taxon>
        <taxon>Metazoa</taxon>
        <taxon>Ecdysozoa</taxon>
        <taxon>Nematoda</taxon>
        <taxon>Enoplea</taxon>
        <taxon>Dorylaimia</taxon>
        <taxon>Mermithida</taxon>
        <taxon>Mermithoidea</taxon>
        <taxon>Mermithidae</taxon>
        <taxon>Romanomermis</taxon>
    </lineage>
</organism>
<proteinExistence type="predicted"/>
<evidence type="ECO:0000256" key="2">
    <source>
        <dbReference type="SAM" id="MobiDB-lite"/>
    </source>
</evidence>
<evidence type="ECO:0000313" key="5">
    <source>
        <dbReference type="WBParaSite" id="nRc.2.0.1.t44270-RA"/>
    </source>
</evidence>
<protein>
    <submittedName>
        <fullName evidence="5">Protein phosphatase 1 regulatory subunit 21 N-terminal domain-containing protein</fullName>
    </submittedName>
</protein>
<dbReference type="WBParaSite" id="nRc.2.0.1.t44270-RA">
    <property type="protein sequence ID" value="nRc.2.0.1.t44270-RA"/>
    <property type="gene ID" value="nRc.2.0.1.g44270"/>
</dbReference>